<dbReference type="EMBL" id="GBXM01092539">
    <property type="protein sequence ID" value="JAH16038.1"/>
    <property type="molecule type" value="Transcribed_RNA"/>
</dbReference>
<reference evidence="1" key="1">
    <citation type="submission" date="2014-11" db="EMBL/GenBank/DDBJ databases">
        <authorList>
            <person name="Amaro Gonzalez C."/>
        </authorList>
    </citation>
    <scope>NUCLEOTIDE SEQUENCE</scope>
</reference>
<reference evidence="1" key="2">
    <citation type="journal article" date="2015" name="Fish Shellfish Immunol.">
        <title>Early steps in the European eel (Anguilla anguilla)-Vibrio vulnificus interaction in the gills: Role of the RtxA13 toxin.</title>
        <authorList>
            <person name="Callol A."/>
            <person name="Pajuelo D."/>
            <person name="Ebbesson L."/>
            <person name="Teles M."/>
            <person name="MacKenzie S."/>
            <person name="Amaro C."/>
        </authorList>
    </citation>
    <scope>NUCLEOTIDE SEQUENCE</scope>
</reference>
<organism evidence="1">
    <name type="scientific">Anguilla anguilla</name>
    <name type="common">European freshwater eel</name>
    <name type="synonym">Muraena anguilla</name>
    <dbReference type="NCBI Taxonomy" id="7936"/>
    <lineage>
        <taxon>Eukaryota</taxon>
        <taxon>Metazoa</taxon>
        <taxon>Chordata</taxon>
        <taxon>Craniata</taxon>
        <taxon>Vertebrata</taxon>
        <taxon>Euteleostomi</taxon>
        <taxon>Actinopterygii</taxon>
        <taxon>Neopterygii</taxon>
        <taxon>Teleostei</taxon>
        <taxon>Anguilliformes</taxon>
        <taxon>Anguillidae</taxon>
        <taxon>Anguilla</taxon>
    </lineage>
</organism>
<name>A0A0E9QIW7_ANGAN</name>
<evidence type="ECO:0000313" key="1">
    <source>
        <dbReference type="EMBL" id="JAH16038.1"/>
    </source>
</evidence>
<accession>A0A0E9QIW7</accession>
<sequence length="43" mass="4836">MRLTGPAVLDFDAPQTDVCHRPVLGFREARAVLINIAEMFAHR</sequence>
<proteinExistence type="predicted"/>
<protein>
    <submittedName>
        <fullName evidence="1">Uncharacterized protein</fullName>
    </submittedName>
</protein>
<dbReference type="AlphaFoldDB" id="A0A0E9QIW7"/>